<keyword evidence="9" id="KW-0812">Transmembrane</keyword>
<sequence length="539" mass="60268">MGHGTVKAYKRTLTLSSIPKQTSKVTKIRQASYTPILEMELSAATLLFVFLLSLPILVTLLRRQSASKKRRPPGPWNLPLIGSLLHFVKSHPPVVLRDLASKYGPVMFLRMGQVDTVVISSPAAAQEVLREKDVIFASRPSIVASEVFCYGNLDVGFSPYGAYWRTLRKLCTVELLSAKMVRQFAPIRDNETLSLIKNIQAAGRGGQPVTNLASLLLSCSNSITAKAAFGQVCSKELRDKFLRSIAVAMSFSGGFTVGDVFPSLRFIDVVTGLRRSMWRARHQLDDVFDKIIAGCEAQRGDDLLSVLLRIRDKGELEFPIGTTNVKAIILDMFIGGTETTSSAAEWIITELMRNPDVMAKAQAEVRRVFDKVSPQDHEAKMDELHYIKMVIKESMRLNPVVPLLVPHFCQETCEVGGFQVTKGTRVMVNAWAMARSPEYWHDAEKFRPERFEDGMLDFKGSRFEYLPFGAGRRRCPGDTFGLAVLELIVARLLYYIDWSLPAGMQPDDIDMEMIVAATTRRKNPLQLVVSPYKVVPMKS</sequence>
<comment type="cofactor">
    <cofactor evidence="7">
        <name>heme</name>
        <dbReference type="ChEBI" id="CHEBI:30413"/>
    </cofactor>
</comment>
<dbReference type="FunFam" id="1.10.630.10:FF:000043">
    <property type="entry name" value="Cytochrome P450 99A2"/>
    <property type="match status" value="1"/>
</dbReference>
<evidence type="ECO:0000256" key="3">
    <source>
        <dbReference type="ARBA" id="ARBA00022723"/>
    </source>
</evidence>
<protein>
    <recommendedName>
        <fullName evidence="12">Cytochrome P450 99A2</fullName>
    </recommendedName>
</protein>
<gene>
    <name evidence="10" type="ORF">PVAP13_2NG156500</name>
</gene>
<dbReference type="InterPro" id="IPR001128">
    <property type="entry name" value="Cyt_P450"/>
</dbReference>
<name>A0A8T0VRP6_PANVG</name>
<organism evidence="10 11">
    <name type="scientific">Panicum virgatum</name>
    <name type="common">Blackwell switchgrass</name>
    <dbReference type="NCBI Taxonomy" id="38727"/>
    <lineage>
        <taxon>Eukaryota</taxon>
        <taxon>Viridiplantae</taxon>
        <taxon>Streptophyta</taxon>
        <taxon>Embryophyta</taxon>
        <taxon>Tracheophyta</taxon>
        <taxon>Spermatophyta</taxon>
        <taxon>Magnoliopsida</taxon>
        <taxon>Liliopsida</taxon>
        <taxon>Poales</taxon>
        <taxon>Poaceae</taxon>
        <taxon>PACMAD clade</taxon>
        <taxon>Panicoideae</taxon>
        <taxon>Panicodae</taxon>
        <taxon>Paniceae</taxon>
        <taxon>Panicinae</taxon>
        <taxon>Panicum</taxon>
        <taxon>Panicum sect. Hiantes</taxon>
    </lineage>
</organism>
<evidence type="ECO:0000256" key="9">
    <source>
        <dbReference type="SAM" id="Phobius"/>
    </source>
</evidence>
<dbReference type="PANTHER" id="PTHR47955:SF8">
    <property type="entry name" value="CYTOCHROME P450 71D11-LIKE"/>
    <property type="match status" value="1"/>
</dbReference>
<dbReference type="InterPro" id="IPR036396">
    <property type="entry name" value="Cyt_P450_sf"/>
</dbReference>
<evidence type="ECO:0008006" key="12">
    <source>
        <dbReference type="Google" id="ProtNLM"/>
    </source>
</evidence>
<evidence type="ECO:0000256" key="7">
    <source>
        <dbReference type="PIRSR" id="PIRSR602401-1"/>
    </source>
</evidence>
<proteinExistence type="inferred from homology"/>
<dbReference type="GO" id="GO:0005506">
    <property type="term" value="F:iron ion binding"/>
    <property type="evidence" value="ECO:0007669"/>
    <property type="project" value="InterPro"/>
</dbReference>
<dbReference type="Pfam" id="PF00067">
    <property type="entry name" value="p450"/>
    <property type="match status" value="1"/>
</dbReference>
<dbReference type="SUPFAM" id="SSF48264">
    <property type="entry name" value="Cytochrome P450"/>
    <property type="match status" value="1"/>
</dbReference>
<dbReference type="AlphaFoldDB" id="A0A8T0VRP6"/>
<dbReference type="Gene3D" id="1.10.630.10">
    <property type="entry name" value="Cytochrome P450"/>
    <property type="match status" value="1"/>
</dbReference>
<keyword evidence="11" id="KW-1185">Reference proteome</keyword>
<dbReference type="PRINTS" id="PR00463">
    <property type="entry name" value="EP450I"/>
</dbReference>
<dbReference type="Proteomes" id="UP000823388">
    <property type="component" value="Chromosome 2N"/>
</dbReference>
<evidence type="ECO:0000256" key="6">
    <source>
        <dbReference type="ARBA" id="ARBA00023033"/>
    </source>
</evidence>
<feature type="binding site" description="axial binding residue" evidence="7">
    <location>
        <position position="475"/>
    </location>
    <ligand>
        <name>heme</name>
        <dbReference type="ChEBI" id="CHEBI:30413"/>
    </ligand>
    <ligandPart>
        <name>Fe</name>
        <dbReference type="ChEBI" id="CHEBI:18248"/>
    </ligandPart>
</feature>
<dbReference type="EMBL" id="CM029040">
    <property type="protein sequence ID" value="KAG2634239.1"/>
    <property type="molecule type" value="Genomic_DNA"/>
</dbReference>
<keyword evidence="4 8" id="KW-0560">Oxidoreductase</keyword>
<dbReference type="PROSITE" id="PS00086">
    <property type="entry name" value="CYTOCHROME_P450"/>
    <property type="match status" value="1"/>
</dbReference>
<dbReference type="GO" id="GO:0016705">
    <property type="term" value="F:oxidoreductase activity, acting on paired donors, with incorporation or reduction of molecular oxygen"/>
    <property type="evidence" value="ECO:0007669"/>
    <property type="project" value="InterPro"/>
</dbReference>
<keyword evidence="3 7" id="KW-0479">Metal-binding</keyword>
<dbReference type="PRINTS" id="PR00385">
    <property type="entry name" value="P450"/>
</dbReference>
<evidence type="ECO:0000256" key="8">
    <source>
        <dbReference type="RuleBase" id="RU000461"/>
    </source>
</evidence>
<dbReference type="InterPro" id="IPR002401">
    <property type="entry name" value="Cyt_P450_E_grp-I"/>
</dbReference>
<accession>A0A8T0VRP6</accession>
<keyword evidence="9" id="KW-1133">Transmembrane helix</keyword>
<evidence type="ECO:0000256" key="1">
    <source>
        <dbReference type="ARBA" id="ARBA00010617"/>
    </source>
</evidence>
<dbReference type="PANTHER" id="PTHR47955">
    <property type="entry name" value="CYTOCHROME P450 FAMILY 71 PROTEIN"/>
    <property type="match status" value="1"/>
</dbReference>
<feature type="transmembrane region" description="Helical" evidence="9">
    <location>
        <begin position="41"/>
        <end position="61"/>
    </location>
</feature>
<evidence type="ECO:0000313" key="10">
    <source>
        <dbReference type="EMBL" id="KAG2634239.1"/>
    </source>
</evidence>
<keyword evidence="9" id="KW-0472">Membrane</keyword>
<evidence type="ECO:0000256" key="4">
    <source>
        <dbReference type="ARBA" id="ARBA00023002"/>
    </source>
</evidence>
<evidence type="ECO:0000313" key="11">
    <source>
        <dbReference type="Proteomes" id="UP000823388"/>
    </source>
</evidence>
<evidence type="ECO:0000256" key="5">
    <source>
        <dbReference type="ARBA" id="ARBA00023004"/>
    </source>
</evidence>
<dbReference type="CDD" id="cd11072">
    <property type="entry name" value="CYP71-like"/>
    <property type="match status" value="1"/>
</dbReference>
<dbReference type="GO" id="GO:0020037">
    <property type="term" value="F:heme binding"/>
    <property type="evidence" value="ECO:0007669"/>
    <property type="project" value="InterPro"/>
</dbReference>
<evidence type="ECO:0000256" key="2">
    <source>
        <dbReference type="ARBA" id="ARBA00022617"/>
    </source>
</evidence>
<comment type="similarity">
    <text evidence="1 8">Belongs to the cytochrome P450 family.</text>
</comment>
<keyword evidence="5 7" id="KW-0408">Iron</keyword>
<keyword evidence="2 7" id="KW-0349">Heme</keyword>
<comment type="caution">
    <text evidence="10">The sequence shown here is derived from an EMBL/GenBank/DDBJ whole genome shotgun (WGS) entry which is preliminary data.</text>
</comment>
<reference evidence="10" key="1">
    <citation type="submission" date="2020-05" db="EMBL/GenBank/DDBJ databases">
        <title>WGS assembly of Panicum virgatum.</title>
        <authorList>
            <person name="Lovell J.T."/>
            <person name="Jenkins J."/>
            <person name="Shu S."/>
            <person name="Juenger T.E."/>
            <person name="Schmutz J."/>
        </authorList>
    </citation>
    <scope>NUCLEOTIDE SEQUENCE</scope>
    <source>
        <strain evidence="10">AP13</strain>
    </source>
</reference>
<dbReference type="InterPro" id="IPR017972">
    <property type="entry name" value="Cyt_P450_CS"/>
</dbReference>
<keyword evidence="6 8" id="KW-0503">Monooxygenase</keyword>
<dbReference type="GO" id="GO:0004497">
    <property type="term" value="F:monooxygenase activity"/>
    <property type="evidence" value="ECO:0007669"/>
    <property type="project" value="UniProtKB-KW"/>
</dbReference>